<keyword evidence="1" id="KW-0472">Membrane</keyword>
<keyword evidence="4" id="KW-1185">Reference proteome</keyword>
<gene>
    <name evidence="3" type="ordered locus">WEN_03070</name>
</gene>
<dbReference type="AlphaFoldDB" id="I6ZJL8"/>
<dbReference type="Proteomes" id="UP000009005">
    <property type="component" value="Chromosome"/>
</dbReference>
<dbReference type="KEGG" id="mwe:WEN_03070"/>
<dbReference type="EMBL" id="CP003703">
    <property type="protein sequence ID" value="AFN65395.1"/>
    <property type="molecule type" value="Genomic_DNA"/>
</dbReference>
<name>I6ZJL8_MYCWM</name>
<evidence type="ECO:0000313" key="4">
    <source>
        <dbReference type="Proteomes" id="UP000009005"/>
    </source>
</evidence>
<dbReference type="OrthoDB" id="393864at2"/>
<sequence length="503" mass="57677">MPITWKSGTVLFSAIAGSIVGAKKLMNGSNDLIAPPSSGIDNDQSLFEQYSVTQEETNDLTDPETSYFELKQSKIEEDPFSQPSEGSGSSWNFADYTEEQKIKNREEAKRIYRILDDYTFKFFMPCGWGTAWILDYQIPEQGKYPTKWYIATNAHVIQRLSFSENTYGQNLPKWDKWIQYLRTKGRHSSQYNSVKSYQGPVRDTCWAVDTVGHIDINLSHHTTGEKNRSDVGGVALGEMKEPKLFFSAFNFLNKNIHDGYHFLDFVVLEIEFTNGDIAKRVTRDFATKYEQHPEDAIDLFGKPIESKYTSKEELWKAKDNYYILSYPKVPGKDKWQHTLNWDKNSTIASHLMAHGFEMNEQNKNKYKGFVQARKHWEDWQKGFKWQGDVYHKFGHYYQMFGNAVGPGSSGGLFVDGKGVAVAVTAQTSQNPYGTGGMLSWVEPLRSDGVVDEELKINTPKYDLILGAEGQKNSYKQQVEKYILKNGGRTWLSKRGNWTYQPAY</sequence>
<evidence type="ECO:0000256" key="1">
    <source>
        <dbReference type="ARBA" id="ARBA00022475"/>
    </source>
</evidence>
<feature type="domain" description="DUF31" evidence="2">
    <location>
        <begin position="129"/>
        <end position="422"/>
    </location>
</feature>
<protein>
    <recommendedName>
        <fullName evidence="2">DUF31 domain-containing protein</fullName>
    </recommendedName>
</protein>
<proteinExistence type="predicted"/>
<dbReference type="PRINTS" id="PR00840">
    <property type="entry name" value="Y06768FAMILY"/>
</dbReference>
<dbReference type="HOGENOM" id="CLU_026987_1_0_14"/>
<dbReference type="InterPro" id="IPR009003">
    <property type="entry name" value="Peptidase_S1_PA"/>
</dbReference>
<dbReference type="PATRIC" id="fig|1197325.3.peg.664"/>
<dbReference type="RefSeq" id="WP_014850104.1">
    <property type="nucleotide sequence ID" value="NC_018149.1"/>
</dbReference>
<evidence type="ECO:0000313" key="3">
    <source>
        <dbReference type="EMBL" id="AFN65395.1"/>
    </source>
</evidence>
<dbReference type="NCBIfam" id="NF045841">
    <property type="entry name" value="Ig_SerProt_MIP"/>
    <property type="match status" value="1"/>
</dbReference>
<dbReference type="STRING" id="1197325.WEN_03070"/>
<evidence type="ECO:0000259" key="2">
    <source>
        <dbReference type="Pfam" id="PF01732"/>
    </source>
</evidence>
<keyword evidence="1" id="KW-1003">Cell membrane</keyword>
<organism evidence="3 4">
    <name type="scientific">Mycoplasma wenyonii (strain Massachusetts)</name>
    <name type="common">Eperythrozoon wenyonii</name>
    <dbReference type="NCBI Taxonomy" id="1197325"/>
    <lineage>
        <taxon>Bacteria</taxon>
        <taxon>Bacillati</taxon>
        <taxon>Mycoplasmatota</taxon>
        <taxon>Mollicutes</taxon>
        <taxon>Mycoplasmataceae</taxon>
        <taxon>Mycoplasma</taxon>
    </lineage>
</organism>
<accession>I6ZJL8</accession>
<dbReference type="Pfam" id="PF01732">
    <property type="entry name" value="Mycop_pep_DUF31"/>
    <property type="match status" value="1"/>
</dbReference>
<reference evidence="3 4" key="1">
    <citation type="journal article" date="2012" name="J. Bacteriol.">
        <title>Complete genome sequence of Mycoplasma wenyonii strain Massachusetts.</title>
        <authorList>
            <person name="Dos Santos A.P."/>
            <person name="Guimaraes A.M."/>
            <person name="do Nascimento N.C."/>
            <person name="Sanmiguel P.J."/>
            <person name="Messick J.B."/>
        </authorList>
    </citation>
    <scope>NUCLEOTIDE SEQUENCE [LARGE SCALE GENOMIC DNA]</scope>
    <source>
        <strain evidence="3 4">Massachusetts</strain>
    </source>
</reference>
<dbReference type="InterPro" id="IPR022381">
    <property type="entry name" value="Uncharacterised_MG067"/>
</dbReference>
<dbReference type="SUPFAM" id="SSF50494">
    <property type="entry name" value="Trypsin-like serine proteases"/>
    <property type="match status" value="1"/>
</dbReference>
<dbReference type="InterPro" id="IPR022382">
    <property type="entry name" value="Mycoplasma_peptidase_DUF31"/>
</dbReference>